<dbReference type="GO" id="GO:0000981">
    <property type="term" value="F:DNA-binding transcription factor activity, RNA polymerase II-specific"/>
    <property type="evidence" value="ECO:0007669"/>
    <property type="project" value="TreeGrafter"/>
</dbReference>
<dbReference type="InterPro" id="IPR013087">
    <property type="entry name" value="Znf_C2H2_type"/>
</dbReference>
<dbReference type="SMART" id="SM00355">
    <property type="entry name" value="ZnF_C2H2"/>
    <property type="match status" value="3"/>
</dbReference>
<dbReference type="PROSITE" id="PS00028">
    <property type="entry name" value="ZINC_FINGER_C2H2_1"/>
    <property type="match status" value="1"/>
</dbReference>
<keyword evidence="6" id="KW-0539">Nucleus</keyword>
<dbReference type="AlphaFoldDB" id="A0AAJ7SHK9"/>
<feature type="region of interest" description="Disordered" evidence="9">
    <location>
        <begin position="223"/>
        <end position="260"/>
    </location>
</feature>
<evidence type="ECO:0000256" key="4">
    <source>
        <dbReference type="ARBA" id="ARBA00022771"/>
    </source>
</evidence>
<protein>
    <submittedName>
        <fullName evidence="12">Oocyte zinc finger protein XlCOF28-like</fullName>
    </submittedName>
</protein>
<feature type="compositionally biased region" description="Polar residues" evidence="9">
    <location>
        <begin position="223"/>
        <end position="233"/>
    </location>
</feature>
<dbReference type="KEGG" id="goe:114828400"/>
<evidence type="ECO:0000256" key="9">
    <source>
        <dbReference type="SAM" id="MobiDB-lite"/>
    </source>
</evidence>
<keyword evidence="2" id="KW-0479">Metal-binding</keyword>
<feature type="domain" description="C2H2-type" evidence="10">
    <location>
        <begin position="117"/>
        <end position="144"/>
    </location>
</feature>
<evidence type="ECO:0000256" key="3">
    <source>
        <dbReference type="ARBA" id="ARBA00022737"/>
    </source>
</evidence>
<dbReference type="PANTHER" id="PTHR24388">
    <property type="entry name" value="ZINC FINGER PROTEIN"/>
    <property type="match status" value="1"/>
</dbReference>
<evidence type="ECO:0000256" key="1">
    <source>
        <dbReference type="ARBA" id="ARBA00004123"/>
    </source>
</evidence>
<dbReference type="GO" id="GO:0008270">
    <property type="term" value="F:zinc ion binding"/>
    <property type="evidence" value="ECO:0007669"/>
    <property type="project" value="UniProtKB-KW"/>
</dbReference>
<evidence type="ECO:0000256" key="7">
    <source>
        <dbReference type="ARBA" id="ARBA00037948"/>
    </source>
</evidence>
<dbReference type="SUPFAM" id="SSF57667">
    <property type="entry name" value="beta-beta-alpha zinc fingers"/>
    <property type="match status" value="2"/>
</dbReference>
<gene>
    <name evidence="12" type="primary">LOC114828400</name>
</gene>
<dbReference type="Proteomes" id="UP000694867">
    <property type="component" value="Unplaced"/>
</dbReference>
<feature type="domain" description="C2H2-type" evidence="10">
    <location>
        <begin position="89"/>
        <end position="116"/>
    </location>
</feature>
<dbReference type="PANTHER" id="PTHR24388:SF54">
    <property type="entry name" value="PROTEIN ESCARGOT"/>
    <property type="match status" value="1"/>
</dbReference>
<feature type="domain" description="C2H2-type" evidence="10">
    <location>
        <begin position="61"/>
        <end position="88"/>
    </location>
</feature>
<dbReference type="PROSITE" id="PS50157">
    <property type="entry name" value="ZINC_FINGER_C2H2_2"/>
    <property type="match status" value="3"/>
</dbReference>
<comment type="similarity">
    <text evidence="7">Belongs to the snail C2H2-type zinc-finger protein family.</text>
</comment>
<evidence type="ECO:0000256" key="5">
    <source>
        <dbReference type="ARBA" id="ARBA00022833"/>
    </source>
</evidence>
<dbReference type="Pfam" id="PF00096">
    <property type="entry name" value="zf-C2H2"/>
    <property type="match status" value="1"/>
</dbReference>
<dbReference type="InterPro" id="IPR036236">
    <property type="entry name" value="Znf_C2H2_sf"/>
</dbReference>
<name>A0AAJ7SHK9_9ACAR</name>
<sequence length="260" mass="28973">MGSITVTAEALSSIRSLYDVKRRGTELQIAQIEQIMSFLPRKRRPKGTGPRATKNTGKTLYRCDQCEYETSWPSWLRTHKRVHTGERPFKCHLCSYSSSQSSNLQQHLKRHSDERPFKCNLCEYSCKRGHQLNTHRRTHIPRDILLNMPASSPMNNLDYALGLDSGFPGVSVPEYPVVPSSGGPLALAAAAAVASSNASIQNSTMETFMEHWKGLNDMELRNSAANEENFQVRTKSDDESSDDGTGSSPGRLQIDEPSIS</sequence>
<organism evidence="11 12">
    <name type="scientific">Galendromus occidentalis</name>
    <name type="common">western predatory mite</name>
    <dbReference type="NCBI Taxonomy" id="34638"/>
    <lineage>
        <taxon>Eukaryota</taxon>
        <taxon>Metazoa</taxon>
        <taxon>Ecdysozoa</taxon>
        <taxon>Arthropoda</taxon>
        <taxon>Chelicerata</taxon>
        <taxon>Arachnida</taxon>
        <taxon>Acari</taxon>
        <taxon>Parasitiformes</taxon>
        <taxon>Mesostigmata</taxon>
        <taxon>Gamasina</taxon>
        <taxon>Phytoseioidea</taxon>
        <taxon>Phytoseiidae</taxon>
        <taxon>Typhlodrominae</taxon>
        <taxon>Galendromus</taxon>
    </lineage>
</organism>
<keyword evidence="5" id="KW-0862">Zinc</keyword>
<reference evidence="12" key="1">
    <citation type="submission" date="2025-08" db="UniProtKB">
        <authorList>
            <consortium name="RefSeq"/>
        </authorList>
    </citation>
    <scope>IDENTIFICATION</scope>
</reference>
<dbReference type="GeneID" id="114828400"/>
<dbReference type="InterPro" id="IPR050527">
    <property type="entry name" value="Snail/Krueppel_Znf"/>
</dbReference>
<dbReference type="Gene3D" id="3.30.160.60">
    <property type="entry name" value="Classic Zinc Finger"/>
    <property type="match status" value="3"/>
</dbReference>
<accession>A0AAJ7SHK9</accession>
<evidence type="ECO:0000256" key="2">
    <source>
        <dbReference type="ARBA" id="ARBA00022723"/>
    </source>
</evidence>
<proteinExistence type="inferred from homology"/>
<evidence type="ECO:0000256" key="6">
    <source>
        <dbReference type="ARBA" id="ARBA00023242"/>
    </source>
</evidence>
<keyword evidence="3" id="KW-0677">Repeat</keyword>
<evidence type="ECO:0000313" key="12">
    <source>
        <dbReference type="RefSeq" id="XP_028968215.1"/>
    </source>
</evidence>
<dbReference type="FunFam" id="3.30.160.60:FF:000446">
    <property type="entry name" value="Zinc finger protein"/>
    <property type="match status" value="1"/>
</dbReference>
<keyword evidence="11" id="KW-1185">Reference proteome</keyword>
<dbReference type="RefSeq" id="XP_028968215.1">
    <property type="nucleotide sequence ID" value="XM_029112382.1"/>
</dbReference>
<evidence type="ECO:0000256" key="8">
    <source>
        <dbReference type="PROSITE-ProRule" id="PRU00042"/>
    </source>
</evidence>
<dbReference type="GO" id="GO:0005634">
    <property type="term" value="C:nucleus"/>
    <property type="evidence" value="ECO:0007669"/>
    <property type="project" value="UniProtKB-SubCell"/>
</dbReference>
<dbReference type="GO" id="GO:0000978">
    <property type="term" value="F:RNA polymerase II cis-regulatory region sequence-specific DNA binding"/>
    <property type="evidence" value="ECO:0007669"/>
    <property type="project" value="TreeGrafter"/>
</dbReference>
<comment type="subcellular location">
    <subcellularLocation>
        <location evidence="1">Nucleus</location>
    </subcellularLocation>
</comment>
<evidence type="ECO:0000259" key="10">
    <source>
        <dbReference type="PROSITE" id="PS50157"/>
    </source>
</evidence>
<evidence type="ECO:0000313" key="11">
    <source>
        <dbReference type="Proteomes" id="UP000694867"/>
    </source>
</evidence>
<keyword evidence="4 8" id="KW-0863">Zinc-finger</keyword>
<dbReference type="FunFam" id="3.30.160.60:FF:001601">
    <property type="entry name" value="Uncharacterized protein, isoform A"/>
    <property type="match status" value="1"/>
</dbReference>